<protein>
    <submittedName>
        <fullName evidence="1">Uncharacterized protein</fullName>
    </submittedName>
</protein>
<reference evidence="1" key="1">
    <citation type="journal article" date="2021" name="PeerJ">
        <title>Extensive microbial diversity within the chicken gut microbiome revealed by metagenomics and culture.</title>
        <authorList>
            <person name="Gilroy R."/>
            <person name="Ravi A."/>
            <person name="Getino M."/>
            <person name="Pursley I."/>
            <person name="Horton D.L."/>
            <person name="Alikhan N.F."/>
            <person name="Baker D."/>
            <person name="Gharbi K."/>
            <person name="Hall N."/>
            <person name="Watson M."/>
            <person name="Adriaenssens E.M."/>
            <person name="Foster-Nyarko E."/>
            <person name="Jarju S."/>
            <person name="Secka A."/>
            <person name="Antonio M."/>
            <person name="Oren A."/>
            <person name="Chaudhuri R.R."/>
            <person name="La Ragione R."/>
            <person name="Hildebrand F."/>
            <person name="Pallen M.J."/>
        </authorList>
    </citation>
    <scope>NUCLEOTIDE SEQUENCE</scope>
    <source>
        <strain evidence="1">CHK174-6876</strain>
    </source>
</reference>
<dbReference type="Proteomes" id="UP000707535">
    <property type="component" value="Unassembled WGS sequence"/>
</dbReference>
<organism evidence="1 2">
    <name type="scientific">Ligilactobacillus acidipiscis</name>
    <dbReference type="NCBI Taxonomy" id="89059"/>
    <lineage>
        <taxon>Bacteria</taxon>
        <taxon>Bacillati</taxon>
        <taxon>Bacillota</taxon>
        <taxon>Bacilli</taxon>
        <taxon>Lactobacillales</taxon>
        <taxon>Lactobacillaceae</taxon>
        <taxon>Ligilactobacillus</taxon>
    </lineage>
</organism>
<gene>
    <name evidence="1" type="ORF">K8V00_09840</name>
</gene>
<sequence>MESIKPPKIMSKVTKENAYCPICFKEGKEQLLFRPSGDFGHYETLSNGGEKYVVTEGKKFPYYCICSYRSDRSSEKPITQAEMDYYNDYMKGVNKDGGQENVQ</sequence>
<evidence type="ECO:0000313" key="2">
    <source>
        <dbReference type="Proteomes" id="UP000707535"/>
    </source>
</evidence>
<name>A0A921K1N5_9LACO</name>
<accession>A0A921K1N5</accession>
<comment type="caution">
    <text evidence="1">The sequence shown here is derived from an EMBL/GenBank/DDBJ whole genome shotgun (WGS) entry which is preliminary data.</text>
</comment>
<reference evidence="1" key="2">
    <citation type="submission" date="2021-09" db="EMBL/GenBank/DDBJ databases">
        <authorList>
            <person name="Gilroy R."/>
        </authorList>
    </citation>
    <scope>NUCLEOTIDE SEQUENCE</scope>
    <source>
        <strain evidence="1">CHK174-6876</strain>
    </source>
</reference>
<dbReference type="AlphaFoldDB" id="A0A921K1N5"/>
<proteinExistence type="predicted"/>
<evidence type="ECO:0000313" key="1">
    <source>
        <dbReference type="EMBL" id="HJE97911.1"/>
    </source>
</evidence>
<dbReference type="EMBL" id="DYXG01000095">
    <property type="protein sequence ID" value="HJE97911.1"/>
    <property type="molecule type" value="Genomic_DNA"/>
</dbReference>